<evidence type="ECO:0000256" key="3">
    <source>
        <dbReference type="ARBA" id="ARBA00022801"/>
    </source>
</evidence>
<sequence length="464" mass="49010">MHISSTLVAATLPLMALASPSLIPRQASTKITVDPSKKYQTMDGFGFSAAFQRANLIVNLPEPKRTALLDILFSNTTGAGFTILRNGLGSTPNSNSDYMNTIEPTNPGSATATPKYVWDGKDSGQFWLSQQAVKYGVNTFYSNAWSAPGFMKTNNNDMNGGSLRDEWKQAYANYLIQYIQYYIDGGVPITHLGFLNEPDLSTSYASMLSNGQQAAAFIKVLRPSLDAANMSQVGIVCCESTGWGQAGNIYGGIKSSGADGQLAVVSSHEYTGRAGNSLSNTHPSWQTEYADLNGGWTTSWAGNGGAGDGMTWASNIYNAITRANVSAYLAWEGVQAPNPNTNEKLIKCDASNYEVSKRLWAFAQYSRTVRPGAVRLGTSGGNFQTTAFQNVDGSVAVNIINTGGSAATVSVGVTGLVPASAVSWLTDNSHDFTSTTLTVATDGSVSGSVPARAMVSFVLAAAAA</sequence>
<dbReference type="InterPro" id="IPR049161">
    <property type="entry name" value="GH59_cat"/>
</dbReference>
<dbReference type="GO" id="GO:0016020">
    <property type="term" value="C:membrane"/>
    <property type="evidence" value="ECO:0007669"/>
    <property type="project" value="GOC"/>
</dbReference>
<evidence type="ECO:0000259" key="6">
    <source>
        <dbReference type="Pfam" id="PF17189"/>
    </source>
</evidence>
<dbReference type="Proteomes" id="UP000254866">
    <property type="component" value="Unassembled WGS sequence"/>
</dbReference>
<proteinExistence type="inferred from homology"/>
<dbReference type="PANTHER" id="PTHR11069:SF23">
    <property type="entry name" value="LYSOSOMAL ACID GLUCOSYLCERAMIDASE"/>
    <property type="match status" value="1"/>
</dbReference>
<dbReference type="GO" id="GO:0004348">
    <property type="term" value="F:glucosylceramidase activity"/>
    <property type="evidence" value="ECO:0007669"/>
    <property type="project" value="InterPro"/>
</dbReference>
<evidence type="ECO:0000256" key="1">
    <source>
        <dbReference type="ARBA" id="ARBA00005382"/>
    </source>
</evidence>
<evidence type="ECO:0000259" key="5">
    <source>
        <dbReference type="Pfam" id="PF02057"/>
    </source>
</evidence>
<dbReference type="GO" id="GO:0006680">
    <property type="term" value="P:glucosylceramide catabolic process"/>
    <property type="evidence" value="ECO:0007669"/>
    <property type="project" value="TreeGrafter"/>
</dbReference>
<keyword evidence="7" id="KW-0326">Glycosidase</keyword>
<protein>
    <submittedName>
        <fullName evidence="7">(Trans)glycosidase</fullName>
    </submittedName>
</protein>
<dbReference type="Gene3D" id="3.20.20.80">
    <property type="entry name" value="Glycosidases"/>
    <property type="match status" value="1"/>
</dbReference>
<evidence type="ECO:0000313" key="8">
    <source>
        <dbReference type="Proteomes" id="UP000254866"/>
    </source>
</evidence>
<keyword evidence="3" id="KW-0378">Hydrolase</keyword>
<dbReference type="SUPFAM" id="SSF51011">
    <property type="entry name" value="Glycosyl hydrolase domain"/>
    <property type="match status" value="1"/>
</dbReference>
<dbReference type="EMBL" id="NPIC01000005">
    <property type="protein sequence ID" value="RDL35904.1"/>
    <property type="molecule type" value="Genomic_DNA"/>
</dbReference>
<name>A0A370TK61_9HELO</name>
<evidence type="ECO:0000256" key="2">
    <source>
        <dbReference type="ARBA" id="ARBA00022729"/>
    </source>
</evidence>
<dbReference type="InterPro" id="IPR013780">
    <property type="entry name" value="Glyco_hydro_b"/>
</dbReference>
<dbReference type="PANTHER" id="PTHR11069">
    <property type="entry name" value="GLUCOSYLCERAMIDASE"/>
    <property type="match status" value="1"/>
</dbReference>
<reference evidence="7 8" key="1">
    <citation type="journal article" date="2018" name="IMA Fungus">
        <title>IMA Genome-F 9: Draft genome sequence of Annulohypoxylon stygium, Aspergillus mulundensis, Berkeleyomyces basicola (syn. Thielaviopsis basicola), Ceratocystis smalleyi, two Cercospora beticola strains, Coleophoma cylindrospora, Fusarium fracticaudum, Phialophora cf. hyalina, and Morchella septimelata.</title>
        <authorList>
            <person name="Wingfield B.D."/>
            <person name="Bills G.F."/>
            <person name="Dong Y."/>
            <person name="Huang W."/>
            <person name="Nel W.J."/>
            <person name="Swalarsk-Parry B.S."/>
            <person name="Vaghefi N."/>
            <person name="Wilken P.M."/>
            <person name="An Z."/>
            <person name="de Beer Z.W."/>
            <person name="De Vos L."/>
            <person name="Chen L."/>
            <person name="Duong T.A."/>
            <person name="Gao Y."/>
            <person name="Hammerbacher A."/>
            <person name="Kikkert J.R."/>
            <person name="Li Y."/>
            <person name="Li H."/>
            <person name="Li K."/>
            <person name="Li Q."/>
            <person name="Liu X."/>
            <person name="Ma X."/>
            <person name="Naidoo K."/>
            <person name="Pethybridge S.J."/>
            <person name="Sun J."/>
            <person name="Steenkamp E.T."/>
            <person name="van der Nest M.A."/>
            <person name="van Wyk S."/>
            <person name="Wingfield M.J."/>
            <person name="Xiong C."/>
            <person name="Yue Q."/>
            <person name="Zhang X."/>
        </authorList>
    </citation>
    <scope>NUCLEOTIDE SEQUENCE [LARGE SCALE GENOMIC DNA]</scope>
    <source>
        <strain evidence="7 8">BP 5553</strain>
    </source>
</reference>
<comment type="caution">
    <text evidence="7">The sequence shown here is derived from an EMBL/GenBank/DDBJ whole genome shotgun (WGS) entry which is preliminary data.</text>
</comment>
<dbReference type="SUPFAM" id="SSF51445">
    <property type="entry name" value="(Trans)glycosidases"/>
    <property type="match status" value="1"/>
</dbReference>
<feature type="domain" description="Glycosyl hydrolase family 59 catalytic" evidence="5">
    <location>
        <begin position="43"/>
        <end position="365"/>
    </location>
</feature>
<accession>A0A370TK61</accession>
<keyword evidence="8" id="KW-1185">Reference proteome</keyword>
<evidence type="ECO:0000313" key="7">
    <source>
        <dbReference type="EMBL" id="RDL35904.1"/>
    </source>
</evidence>
<dbReference type="Gene3D" id="2.60.40.1180">
    <property type="entry name" value="Golgi alpha-mannosidase II"/>
    <property type="match status" value="1"/>
</dbReference>
<feature type="domain" description="Glycosyl hydrolase family 30 beta sandwich" evidence="6">
    <location>
        <begin position="372"/>
        <end position="457"/>
    </location>
</feature>
<dbReference type="InterPro" id="IPR033452">
    <property type="entry name" value="GH30_C"/>
</dbReference>
<keyword evidence="2 4" id="KW-0732">Signal</keyword>
<feature type="chain" id="PRO_5016910637" evidence="4">
    <location>
        <begin position="19"/>
        <end position="464"/>
    </location>
</feature>
<dbReference type="OrthoDB" id="2012278at2759"/>
<dbReference type="AlphaFoldDB" id="A0A370TK61"/>
<feature type="signal peptide" evidence="4">
    <location>
        <begin position="1"/>
        <end position="18"/>
    </location>
</feature>
<dbReference type="RefSeq" id="XP_031868560.1">
    <property type="nucleotide sequence ID" value="XM_032015139.1"/>
</dbReference>
<organism evidence="7 8">
    <name type="scientific">Venustampulla echinocandica</name>
    <dbReference type="NCBI Taxonomy" id="2656787"/>
    <lineage>
        <taxon>Eukaryota</taxon>
        <taxon>Fungi</taxon>
        <taxon>Dikarya</taxon>
        <taxon>Ascomycota</taxon>
        <taxon>Pezizomycotina</taxon>
        <taxon>Leotiomycetes</taxon>
        <taxon>Helotiales</taxon>
        <taxon>Pleuroascaceae</taxon>
        <taxon>Venustampulla</taxon>
    </lineage>
</organism>
<dbReference type="InterPro" id="IPR017853">
    <property type="entry name" value="GH"/>
</dbReference>
<dbReference type="Pfam" id="PF17189">
    <property type="entry name" value="Glyco_hydro_30C"/>
    <property type="match status" value="1"/>
</dbReference>
<dbReference type="STRING" id="2656787.A0A370TK61"/>
<evidence type="ECO:0000256" key="4">
    <source>
        <dbReference type="SAM" id="SignalP"/>
    </source>
</evidence>
<dbReference type="Pfam" id="PF02057">
    <property type="entry name" value="Glyco_hydro_59"/>
    <property type="match status" value="1"/>
</dbReference>
<dbReference type="InterPro" id="IPR001139">
    <property type="entry name" value="Glyco_hydro_30"/>
</dbReference>
<dbReference type="GeneID" id="43599365"/>
<gene>
    <name evidence="7" type="ORF">BP5553_06516</name>
</gene>
<comment type="similarity">
    <text evidence="1">Belongs to the glycosyl hydrolase 30 family.</text>
</comment>